<feature type="domain" description="Ketopantoate reductase N-terminal" evidence="7">
    <location>
        <begin position="3"/>
        <end position="166"/>
    </location>
</feature>
<evidence type="ECO:0000256" key="4">
    <source>
        <dbReference type="ARBA" id="ARBA00023002"/>
    </source>
</evidence>
<dbReference type="PANTHER" id="PTHR43765:SF2">
    <property type="entry name" value="2-DEHYDROPANTOATE 2-REDUCTASE"/>
    <property type="match status" value="1"/>
</dbReference>
<dbReference type="InterPro" id="IPR013752">
    <property type="entry name" value="KPA_reductase"/>
</dbReference>
<comment type="similarity">
    <text evidence="1 6">Belongs to the ketopantoate reductase family.</text>
</comment>
<dbReference type="GO" id="GO:0008677">
    <property type="term" value="F:2-dehydropantoate 2-reductase activity"/>
    <property type="evidence" value="ECO:0007669"/>
    <property type="project" value="UniProtKB-EC"/>
</dbReference>
<dbReference type="NCBIfam" id="TIGR00745">
    <property type="entry name" value="apbA_panE"/>
    <property type="match status" value="1"/>
</dbReference>
<dbReference type="InterPro" id="IPR013332">
    <property type="entry name" value="KPR_N"/>
</dbReference>
<dbReference type="InterPro" id="IPR036291">
    <property type="entry name" value="NAD(P)-bd_dom_sf"/>
</dbReference>
<dbReference type="InterPro" id="IPR008927">
    <property type="entry name" value="6-PGluconate_DH-like_C_sf"/>
</dbReference>
<evidence type="ECO:0000256" key="1">
    <source>
        <dbReference type="ARBA" id="ARBA00007870"/>
    </source>
</evidence>
<dbReference type="GO" id="GO:0050661">
    <property type="term" value="F:NADP binding"/>
    <property type="evidence" value="ECO:0007669"/>
    <property type="project" value="TreeGrafter"/>
</dbReference>
<dbReference type="Gene3D" id="1.10.1040.10">
    <property type="entry name" value="N-(1-d-carboxylethyl)-l-norvaline Dehydrogenase, domain 2"/>
    <property type="match status" value="1"/>
</dbReference>
<dbReference type="Pfam" id="PF02558">
    <property type="entry name" value="ApbA"/>
    <property type="match status" value="1"/>
</dbReference>
<evidence type="ECO:0000256" key="5">
    <source>
        <dbReference type="ARBA" id="ARBA00032024"/>
    </source>
</evidence>
<dbReference type="InterPro" id="IPR003710">
    <property type="entry name" value="ApbA"/>
</dbReference>
<comment type="caution">
    <text evidence="9">The sequence shown here is derived from an EMBL/GenBank/DDBJ whole genome shotgun (WGS) entry which is preliminary data.</text>
</comment>
<comment type="catalytic activity">
    <reaction evidence="6">
        <text>(R)-pantoate + NADP(+) = 2-dehydropantoate + NADPH + H(+)</text>
        <dbReference type="Rhea" id="RHEA:16233"/>
        <dbReference type="ChEBI" id="CHEBI:11561"/>
        <dbReference type="ChEBI" id="CHEBI:15378"/>
        <dbReference type="ChEBI" id="CHEBI:15980"/>
        <dbReference type="ChEBI" id="CHEBI:57783"/>
        <dbReference type="ChEBI" id="CHEBI:58349"/>
        <dbReference type="EC" id="1.1.1.169"/>
    </reaction>
</comment>
<dbReference type="EMBL" id="LYUB02000012">
    <property type="protein sequence ID" value="OVF07499.1"/>
    <property type="molecule type" value="Genomic_DNA"/>
</dbReference>
<sequence length="348" mass="38066">MSVHILGAGAMGMLVAHELAVARQMTPTLLLRSRSRLEAYKSAGSAVSVLRRDDSGVSTSKMEMGAICSPPLDTQGKPVHIDNLILSTKAHVAVDAVRPYVQNLSSSSTLLLLQNGMGVSAALQDALWPSRLNMPSFFQAISTHGAYKPNPTTVHHVGLGSLVMAPLGTAPDSASPPPLLRALEACSALQAQCMAFEPFLLRQMEKLVANACINPLTAVLDCLNGDLLYGTKIPPIMKRVIRECVDCFRAEYAVLSRIPNARTYLDRDRLLASVVELCKNTSQNSSSMREDVRHLHRTEIDWINGYIVTLGYRHGIPTPTNRMLVEMVKDKVAIEQAKENLALKRDRF</sequence>
<dbReference type="InterPro" id="IPR050838">
    <property type="entry name" value="Ketopantoate_reductase"/>
</dbReference>
<dbReference type="AlphaFoldDB" id="A0AA91PXR8"/>
<accession>A0AA91PXR8</accession>
<keyword evidence="4 6" id="KW-0560">Oxidoreductase</keyword>
<name>A0AA91PXR8_CLALS</name>
<comment type="function">
    <text evidence="6">Catalyzes the NADPH-dependent reduction of ketopantoate into pantoic acid.</text>
</comment>
<protein>
    <recommendedName>
        <fullName evidence="2 6">2-dehydropantoate 2-reductase</fullName>
        <ecNumber evidence="2 6">1.1.1.169</ecNumber>
    </recommendedName>
    <alternativeName>
        <fullName evidence="5 6">Ketopantoate reductase</fullName>
    </alternativeName>
</protein>
<dbReference type="InterPro" id="IPR013328">
    <property type="entry name" value="6PGD_dom2"/>
</dbReference>
<proteinExistence type="inferred from homology"/>
<dbReference type="EC" id="1.1.1.169" evidence="2 6"/>
<dbReference type="GO" id="GO:0015940">
    <property type="term" value="P:pantothenate biosynthetic process"/>
    <property type="evidence" value="ECO:0007669"/>
    <property type="project" value="InterPro"/>
</dbReference>
<reference evidence="9 10" key="1">
    <citation type="submission" date="2017-04" db="EMBL/GenBank/DDBJ databases">
        <title>Draft genome of the yeast Clavispora lusitaniae type strain CBS 6936.</title>
        <authorList>
            <person name="Durrens P."/>
            <person name="Klopp C."/>
            <person name="Biteau N."/>
            <person name="Fitton-Ouhabi V."/>
            <person name="Dementhon K."/>
            <person name="Accoceberry I."/>
            <person name="Sherman D.J."/>
            <person name="Noel T."/>
        </authorList>
    </citation>
    <scope>NUCLEOTIDE SEQUENCE [LARGE SCALE GENOMIC DNA]</scope>
    <source>
        <strain evidence="9 10">CBS 6936</strain>
    </source>
</reference>
<organism evidence="9 10">
    <name type="scientific">Clavispora lusitaniae</name>
    <name type="common">Candida lusitaniae</name>
    <dbReference type="NCBI Taxonomy" id="36911"/>
    <lineage>
        <taxon>Eukaryota</taxon>
        <taxon>Fungi</taxon>
        <taxon>Dikarya</taxon>
        <taxon>Ascomycota</taxon>
        <taxon>Saccharomycotina</taxon>
        <taxon>Pichiomycetes</taxon>
        <taxon>Metschnikowiaceae</taxon>
        <taxon>Clavispora</taxon>
    </lineage>
</organism>
<dbReference type="Gene3D" id="3.40.50.720">
    <property type="entry name" value="NAD(P)-binding Rossmann-like Domain"/>
    <property type="match status" value="1"/>
</dbReference>
<evidence type="ECO:0000259" key="8">
    <source>
        <dbReference type="Pfam" id="PF08546"/>
    </source>
</evidence>
<dbReference type="Pfam" id="PF08546">
    <property type="entry name" value="ApbA_C"/>
    <property type="match status" value="1"/>
</dbReference>
<evidence type="ECO:0000313" key="10">
    <source>
        <dbReference type="Proteomes" id="UP000195602"/>
    </source>
</evidence>
<evidence type="ECO:0000256" key="2">
    <source>
        <dbReference type="ARBA" id="ARBA00013014"/>
    </source>
</evidence>
<keyword evidence="3 6" id="KW-0521">NADP</keyword>
<evidence type="ECO:0000256" key="6">
    <source>
        <dbReference type="RuleBase" id="RU362068"/>
    </source>
</evidence>
<dbReference type="SUPFAM" id="SSF51735">
    <property type="entry name" value="NAD(P)-binding Rossmann-fold domains"/>
    <property type="match status" value="1"/>
</dbReference>
<evidence type="ECO:0000256" key="3">
    <source>
        <dbReference type="ARBA" id="ARBA00022857"/>
    </source>
</evidence>
<evidence type="ECO:0000259" key="7">
    <source>
        <dbReference type="Pfam" id="PF02558"/>
    </source>
</evidence>
<dbReference type="KEGG" id="clus:A9F13_12g00143"/>
<dbReference type="Proteomes" id="UP000195602">
    <property type="component" value="Unassembled WGS sequence"/>
</dbReference>
<dbReference type="SUPFAM" id="SSF48179">
    <property type="entry name" value="6-phosphogluconate dehydrogenase C-terminal domain-like"/>
    <property type="match status" value="1"/>
</dbReference>
<feature type="domain" description="Ketopantoate reductase C-terminal" evidence="8">
    <location>
        <begin position="201"/>
        <end position="331"/>
    </location>
</feature>
<dbReference type="PANTHER" id="PTHR43765">
    <property type="entry name" value="2-DEHYDROPANTOATE 2-REDUCTASE-RELATED"/>
    <property type="match status" value="1"/>
</dbReference>
<gene>
    <name evidence="9" type="ORF">A9F13_12g00143</name>
</gene>
<dbReference type="GO" id="GO:0005739">
    <property type="term" value="C:mitochondrion"/>
    <property type="evidence" value="ECO:0007669"/>
    <property type="project" value="TreeGrafter"/>
</dbReference>
<evidence type="ECO:0000313" key="9">
    <source>
        <dbReference type="EMBL" id="OVF07499.1"/>
    </source>
</evidence>